<accession>A0ABU1JWT5</accession>
<dbReference type="Proteomes" id="UP001262410">
    <property type="component" value="Unassembled WGS sequence"/>
</dbReference>
<comment type="caution">
    <text evidence="1">The sequence shown here is derived from an EMBL/GenBank/DDBJ whole genome shotgun (WGS) entry which is preliminary data.</text>
</comment>
<sequence>MAINGDKERRQEASRILRGYLNRWETGTTPSELERGTLYRAMKSTRNRAPFQVIWSWLALLDPANTPDLDRQRPDADGARYPLADYRRFVSESGTFRLNG</sequence>
<name>A0ABU1JWT5_9PROT</name>
<dbReference type="EMBL" id="JAVDPW010000010">
    <property type="protein sequence ID" value="MDR6293087.1"/>
    <property type="molecule type" value="Genomic_DNA"/>
</dbReference>
<organism evidence="1 2">
    <name type="scientific">Inquilinus ginsengisoli</name>
    <dbReference type="NCBI Taxonomy" id="363840"/>
    <lineage>
        <taxon>Bacteria</taxon>
        <taxon>Pseudomonadati</taxon>
        <taxon>Pseudomonadota</taxon>
        <taxon>Alphaproteobacteria</taxon>
        <taxon>Rhodospirillales</taxon>
        <taxon>Rhodospirillaceae</taxon>
        <taxon>Inquilinus</taxon>
    </lineage>
</organism>
<gene>
    <name evidence="1" type="ORF">E9232_005632</name>
</gene>
<protein>
    <submittedName>
        <fullName evidence="1">Uncharacterized protein</fullName>
    </submittedName>
</protein>
<keyword evidence="2" id="KW-1185">Reference proteome</keyword>
<evidence type="ECO:0000313" key="2">
    <source>
        <dbReference type="Proteomes" id="UP001262410"/>
    </source>
</evidence>
<proteinExistence type="predicted"/>
<dbReference type="RefSeq" id="WP_309799741.1">
    <property type="nucleotide sequence ID" value="NZ_JAVDPW010000010.1"/>
</dbReference>
<evidence type="ECO:0000313" key="1">
    <source>
        <dbReference type="EMBL" id="MDR6293087.1"/>
    </source>
</evidence>
<reference evidence="1 2" key="1">
    <citation type="submission" date="2023-07" db="EMBL/GenBank/DDBJ databases">
        <title>Sorghum-associated microbial communities from plants grown in Nebraska, USA.</title>
        <authorList>
            <person name="Schachtman D."/>
        </authorList>
    </citation>
    <scope>NUCLEOTIDE SEQUENCE [LARGE SCALE GENOMIC DNA]</scope>
    <source>
        <strain evidence="1 2">584</strain>
    </source>
</reference>